<dbReference type="InterPro" id="IPR022198">
    <property type="entry name" value="DUF3723"/>
</dbReference>
<proteinExistence type="predicted"/>
<accession>A0ABR1GH78</accession>
<feature type="compositionally biased region" description="Polar residues" evidence="1">
    <location>
        <begin position="752"/>
        <end position="776"/>
    </location>
</feature>
<reference evidence="4 5" key="1">
    <citation type="journal article" date="2025" name="Microbiol. Resour. Announc.">
        <title>Draft genome sequences for Neonectria magnoliae and Neonectria punicea, canker pathogens of Liriodendron tulipifera and Acer saccharum in West Virginia.</title>
        <authorList>
            <person name="Petronek H.M."/>
            <person name="Kasson M.T."/>
            <person name="Metheny A.M."/>
            <person name="Stauder C.M."/>
            <person name="Lovett B."/>
            <person name="Lynch S.C."/>
            <person name="Garnas J.R."/>
            <person name="Kasson L.R."/>
            <person name="Stajich J.E."/>
        </authorList>
    </citation>
    <scope>NUCLEOTIDE SEQUENCE [LARGE SCALE GENOMIC DNA]</scope>
    <source>
        <strain evidence="4 5">NRRL 64653</strain>
    </source>
</reference>
<sequence>MQSMVVLLALAGSVISHSWVEQAMRIALNGTLVGPVGYIRGYVGRTDPGFADPANTYLLPPNGRQEGNILRSDDRMCATTQKAGNYSAKYPMLSAAPGDLIALRYQENGHVSLPDNGPPKPKNRGTIYIYGTSEPRDETLLNVHGVWTAGTANADGKGKLIAKRNFDDGQCYQVNDGAISVERQAIANKEAQDPQGADLWCQADVRLPSDLPTSGTYTLYWVWDWPTIRQDPSYTEQTPGTDANVVSPQIYTSCLDIELTASGISNAGPIMFDPTQDANSRAIQEQMEDNFLSAGDLPENDSASLTNGRHPKVWLRHCILCIDGKQRIAAAKARFGEKYWWTVRLYYCKDGLQRDLVNSRALRSSHQAAKSDGDVYRFLRVEQRANRQSAAQALRLQLSPCKEKILNQLLRREPPEGCNESVVDALDSLLPYPGVWEGLELANWHRYLALHWDEPIIHFLQNHLRSTYDCIVRGVAGAHQYFDLKTVRNLALRCPQSKSDALFIRKSMEDRELFHGLKDPASRNQILSNILSITTIIPSLKTFHENMKYLAIGAKILRQHILLEDDAKEQPRSFAQRLQWSEPPHVRVETGSSSFITLKRLDRRLALKALFLIAIKAFPYVSNDRPKKDVRGEKVMEPTVDDGFVYLLRREARQLGFSSPKIEEALAGKQPVCCKQFHVADPQVGTKWRCGKPGLRAFLHLYKHAFLPSLGSVNGKSGLVPMFVARDFLDAFFGPDIFADAHVSDVDMTDTPHPTSPTQQEQKTATDPNTADTGRSFDQTAHLATARRGDGSLTAESGLQRQGSRQTTDYLQGLNIVDIQHEIQQHGKQLHRKKGFPSRFRVPR</sequence>
<feature type="signal peptide" evidence="2">
    <location>
        <begin position="1"/>
        <end position="16"/>
    </location>
</feature>
<keyword evidence="2" id="KW-0732">Signal</keyword>
<gene>
    <name evidence="4" type="ORF">QQX98_013013</name>
</gene>
<dbReference type="Pfam" id="PF24320">
    <property type="entry name" value="DUF7492"/>
    <property type="match status" value="1"/>
</dbReference>
<dbReference type="Pfam" id="PF12520">
    <property type="entry name" value="DUF3723"/>
    <property type="match status" value="1"/>
</dbReference>
<evidence type="ECO:0000259" key="3">
    <source>
        <dbReference type="Pfam" id="PF24320"/>
    </source>
</evidence>
<evidence type="ECO:0000313" key="5">
    <source>
        <dbReference type="Proteomes" id="UP001498476"/>
    </source>
</evidence>
<comment type="caution">
    <text evidence="4">The sequence shown here is derived from an EMBL/GenBank/DDBJ whole genome shotgun (WGS) entry which is preliminary data.</text>
</comment>
<dbReference type="InterPro" id="IPR055915">
    <property type="entry name" value="DUF7492"/>
</dbReference>
<dbReference type="Proteomes" id="UP001498476">
    <property type="component" value="Unassembled WGS sequence"/>
</dbReference>
<feature type="region of interest" description="Disordered" evidence="1">
    <location>
        <begin position="786"/>
        <end position="805"/>
    </location>
</feature>
<keyword evidence="5" id="KW-1185">Reference proteome</keyword>
<dbReference type="EMBL" id="JAZAVJ010000469">
    <property type="protein sequence ID" value="KAK7397622.1"/>
    <property type="molecule type" value="Genomic_DNA"/>
</dbReference>
<feature type="chain" id="PRO_5047403429" description="DUF7492 domain-containing protein" evidence="2">
    <location>
        <begin position="17"/>
        <end position="844"/>
    </location>
</feature>
<feature type="region of interest" description="Disordered" evidence="1">
    <location>
        <begin position="748"/>
        <end position="776"/>
    </location>
</feature>
<name>A0ABR1GH78_9HYPO</name>
<organism evidence="4 5">
    <name type="scientific">Neonectria punicea</name>
    <dbReference type="NCBI Taxonomy" id="979145"/>
    <lineage>
        <taxon>Eukaryota</taxon>
        <taxon>Fungi</taxon>
        <taxon>Dikarya</taxon>
        <taxon>Ascomycota</taxon>
        <taxon>Pezizomycotina</taxon>
        <taxon>Sordariomycetes</taxon>
        <taxon>Hypocreomycetidae</taxon>
        <taxon>Hypocreales</taxon>
        <taxon>Nectriaceae</taxon>
        <taxon>Neonectria</taxon>
    </lineage>
</organism>
<evidence type="ECO:0000256" key="2">
    <source>
        <dbReference type="SAM" id="SignalP"/>
    </source>
</evidence>
<feature type="compositionally biased region" description="Polar residues" evidence="1">
    <location>
        <begin position="794"/>
        <end position="805"/>
    </location>
</feature>
<protein>
    <recommendedName>
        <fullName evidence="3">DUF7492 domain-containing protein</fullName>
    </recommendedName>
</protein>
<evidence type="ECO:0000313" key="4">
    <source>
        <dbReference type="EMBL" id="KAK7397622.1"/>
    </source>
</evidence>
<evidence type="ECO:0000256" key="1">
    <source>
        <dbReference type="SAM" id="MobiDB-lite"/>
    </source>
</evidence>
<feature type="domain" description="DUF7492" evidence="3">
    <location>
        <begin position="15"/>
        <end position="283"/>
    </location>
</feature>